<evidence type="ECO:0000256" key="2">
    <source>
        <dbReference type="ARBA" id="ARBA00022490"/>
    </source>
</evidence>
<feature type="compositionally biased region" description="Low complexity" evidence="5">
    <location>
        <begin position="654"/>
        <end position="679"/>
    </location>
</feature>
<dbReference type="CDD" id="cd00257">
    <property type="entry name" value="beta-trefoil_FSCN-like"/>
    <property type="match status" value="1"/>
</dbReference>
<dbReference type="PANTHER" id="PTHR33351">
    <property type="entry name" value="HISACTOPHILIN-1-RELATED"/>
    <property type="match status" value="1"/>
</dbReference>
<dbReference type="EMBL" id="MDYQ01000092">
    <property type="protein sequence ID" value="PRP82967.1"/>
    <property type="molecule type" value="Genomic_DNA"/>
</dbReference>
<dbReference type="PANTHER" id="PTHR33351:SF1">
    <property type="entry name" value="IG-LIKE DOMAIN-CONTAINING PROTEIN-RELATED"/>
    <property type="match status" value="1"/>
</dbReference>
<dbReference type="InterPro" id="IPR008999">
    <property type="entry name" value="Actin-crosslinking"/>
</dbReference>
<sequence>MDHEPNQFAACPPSGLYRLYLHSRASRDMRSTAGCTLHCSVANMPQTEADVGPIETHIKSRLSPFEENQLTLSQVVTALHPLRRGSIIYRESNSPRVNTATRHSQSMDVRAAANVELEGTRSAVHFRIMNGYSDPSMNLIRAQYSNVPDYSQRDMQAMSWLNEKTLANDFFDPLNLSQHLGEVVRPLIDSTSSYPRMLSGQQQQSQTNQNVHRPQPLYSNVSFSYQPTQLNQQQQILSNLDLKPNVLQMQSHQNIQQHQQHQQNQQFFSNLMQQTLPLEDASQINDANFGNGSNSDDSSPLGPSDHFGGGQKRGTKRLKTAEERETARAEQQRKASRKYREKKKVIVEQMEEKISNIIAEKEKLERDHKALVQQMHDIKQQQTLDKEHAEAAEELEAKRVAVLARLDPLYRSGAPDHVLLPIIEECEGLCNQVIGAAECHLQMLISPSVANHLLKSGDFFKQDTRVDLDGDSITVFAAKVKQHMHGDLNKQQEARIDELVIQCIERMKNVKLERENLNMDIALYFKDLSDAYKSDNKNDVPKLLQAMSTLELLRRNMLDENKIALDAMSTIVQRTLTIRQRAKFHLEVEYMHRSVQQLKKIHFSWSIFCEDEFAVTRETLKRSHSSLFSWNTDHMHHHHANNGAYPPYNHNPAQPYGQPQSYGQPQPFYGQPQPYSQPGYVPPAPVHVQPPPGYSQLPPPISNHPPWGQQLVAVHVQTHVQRPLSVLDSDVGIRSHHGYLLSARENEKLKQVPNKNSFERWIPVPCSSGGFYLLRSHHGSYLSARKDGKVRLRPTTGDCEVWQIVPKDGKYVLRSAQGRYLRAGDHNEKFKVNTASGIADWEHWTIERY</sequence>
<comment type="subcellular location">
    <subcellularLocation>
        <location evidence="1">Cytoplasm</location>
    </subcellularLocation>
</comment>
<keyword evidence="8" id="KW-1185">Reference proteome</keyword>
<comment type="caution">
    <text evidence="7">The sequence shown here is derived from an EMBL/GenBank/DDBJ whole genome shotgun (WGS) entry which is preliminary data.</text>
</comment>
<evidence type="ECO:0000256" key="4">
    <source>
        <dbReference type="SAM" id="Coils"/>
    </source>
</evidence>
<dbReference type="GO" id="GO:0003700">
    <property type="term" value="F:DNA-binding transcription factor activity"/>
    <property type="evidence" value="ECO:0007669"/>
    <property type="project" value="InterPro"/>
</dbReference>
<evidence type="ECO:0000313" key="7">
    <source>
        <dbReference type="EMBL" id="PRP82967.1"/>
    </source>
</evidence>
<gene>
    <name evidence="7" type="ORF">PROFUN_09918</name>
</gene>
<reference evidence="7 8" key="1">
    <citation type="journal article" date="2018" name="Genome Biol. Evol.">
        <title>Multiple Roots of Fruiting Body Formation in Amoebozoa.</title>
        <authorList>
            <person name="Hillmann F."/>
            <person name="Forbes G."/>
            <person name="Novohradska S."/>
            <person name="Ferling I."/>
            <person name="Riege K."/>
            <person name="Groth M."/>
            <person name="Westermann M."/>
            <person name="Marz M."/>
            <person name="Spaller T."/>
            <person name="Winckler T."/>
            <person name="Schaap P."/>
            <person name="Glockner G."/>
        </authorList>
    </citation>
    <scope>NUCLEOTIDE SEQUENCE [LARGE SCALE GENOMIC DNA]</scope>
    <source>
        <strain evidence="7 8">Jena</strain>
    </source>
</reference>
<dbReference type="InParanoid" id="A0A2P6NG76"/>
<evidence type="ECO:0000256" key="1">
    <source>
        <dbReference type="ARBA" id="ARBA00004496"/>
    </source>
</evidence>
<name>A0A2P6NG76_9EUKA</name>
<dbReference type="OrthoDB" id="429835at2759"/>
<dbReference type="SUPFAM" id="SSF50405">
    <property type="entry name" value="Actin-crosslinking proteins"/>
    <property type="match status" value="1"/>
</dbReference>
<feature type="coiled-coil region" evidence="4">
    <location>
        <begin position="347"/>
        <end position="381"/>
    </location>
</feature>
<dbReference type="STRING" id="1890364.A0A2P6NG76"/>
<feature type="compositionally biased region" description="Basic and acidic residues" evidence="5">
    <location>
        <begin position="319"/>
        <end position="333"/>
    </location>
</feature>
<evidence type="ECO:0000256" key="3">
    <source>
        <dbReference type="ARBA" id="ARBA00023203"/>
    </source>
</evidence>
<organism evidence="7 8">
    <name type="scientific">Planoprotostelium fungivorum</name>
    <dbReference type="NCBI Taxonomy" id="1890364"/>
    <lineage>
        <taxon>Eukaryota</taxon>
        <taxon>Amoebozoa</taxon>
        <taxon>Evosea</taxon>
        <taxon>Variosea</taxon>
        <taxon>Cavosteliida</taxon>
        <taxon>Cavosteliaceae</taxon>
        <taxon>Planoprotostelium</taxon>
    </lineage>
</organism>
<dbReference type="InterPro" id="IPR022768">
    <property type="entry name" value="Fascin-like_dom"/>
</dbReference>
<feature type="compositionally biased region" description="Low complexity" evidence="5">
    <location>
        <begin position="201"/>
        <end position="210"/>
    </location>
</feature>
<dbReference type="InterPro" id="IPR004827">
    <property type="entry name" value="bZIP"/>
</dbReference>
<dbReference type="Proteomes" id="UP000241769">
    <property type="component" value="Unassembled WGS sequence"/>
</dbReference>
<keyword evidence="4" id="KW-0175">Coiled coil</keyword>
<dbReference type="PROSITE" id="PS50217">
    <property type="entry name" value="BZIP"/>
    <property type="match status" value="1"/>
</dbReference>
<proteinExistence type="predicted"/>
<dbReference type="GO" id="GO:0015629">
    <property type="term" value="C:actin cytoskeleton"/>
    <property type="evidence" value="ECO:0007669"/>
    <property type="project" value="TreeGrafter"/>
</dbReference>
<dbReference type="GO" id="GO:0051015">
    <property type="term" value="F:actin filament binding"/>
    <property type="evidence" value="ECO:0007669"/>
    <property type="project" value="InterPro"/>
</dbReference>
<dbReference type="GO" id="GO:0030674">
    <property type="term" value="F:protein-macromolecule adaptor activity"/>
    <property type="evidence" value="ECO:0007669"/>
    <property type="project" value="InterPro"/>
</dbReference>
<feature type="region of interest" description="Disordered" evidence="5">
    <location>
        <begin position="640"/>
        <end position="688"/>
    </location>
</feature>
<evidence type="ECO:0000256" key="5">
    <source>
        <dbReference type="SAM" id="MobiDB-lite"/>
    </source>
</evidence>
<dbReference type="AlphaFoldDB" id="A0A2P6NG76"/>
<feature type="region of interest" description="Disordered" evidence="5">
    <location>
        <begin position="283"/>
        <end position="337"/>
    </location>
</feature>
<feature type="compositionally biased region" description="Low complexity" evidence="5">
    <location>
        <begin position="285"/>
        <end position="305"/>
    </location>
</feature>
<keyword evidence="2" id="KW-0963">Cytoplasm</keyword>
<dbReference type="GO" id="GO:0005737">
    <property type="term" value="C:cytoplasm"/>
    <property type="evidence" value="ECO:0007669"/>
    <property type="project" value="UniProtKB-SubCell"/>
</dbReference>
<dbReference type="CDD" id="cd14686">
    <property type="entry name" value="bZIP"/>
    <property type="match status" value="1"/>
</dbReference>
<protein>
    <recommendedName>
        <fullName evidence="6">BZIP domain-containing protein</fullName>
    </recommendedName>
</protein>
<accession>A0A2P6NG76</accession>
<dbReference type="Gene3D" id="2.80.10.50">
    <property type="match status" value="1"/>
</dbReference>
<feature type="region of interest" description="Disordered" evidence="5">
    <location>
        <begin position="194"/>
        <end position="219"/>
    </location>
</feature>
<keyword evidence="3" id="KW-0009">Actin-binding</keyword>
<evidence type="ECO:0000259" key="6">
    <source>
        <dbReference type="PROSITE" id="PS50217"/>
    </source>
</evidence>
<evidence type="ECO:0000313" key="8">
    <source>
        <dbReference type="Proteomes" id="UP000241769"/>
    </source>
</evidence>
<dbReference type="InterPro" id="IPR052883">
    <property type="entry name" value="Hisactophilin"/>
</dbReference>
<dbReference type="GO" id="GO:0030041">
    <property type="term" value="P:actin filament polymerization"/>
    <property type="evidence" value="ECO:0007669"/>
    <property type="project" value="TreeGrafter"/>
</dbReference>
<dbReference type="Pfam" id="PF06268">
    <property type="entry name" value="Fascin"/>
    <property type="match status" value="1"/>
</dbReference>
<feature type="domain" description="BZIP" evidence="6">
    <location>
        <begin position="322"/>
        <end position="381"/>
    </location>
</feature>